<dbReference type="SUPFAM" id="SSF52518">
    <property type="entry name" value="Thiamin diphosphate-binding fold (THDP-binding)"/>
    <property type="match status" value="2"/>
</dbReference>
<evidence type="ECO:0000256" key="10">
    <source>
        <dbReference type="HAMAP-Rule" id="MF_00315"/>
    </source>
</evidence>
<feature type="binding site" evidence="10">
    <location>
        <position position="289"/>
    </location>
    <ligand>
        <name>thiamine diphosphate</name>
        <dbReference type="ChEBI" id="CHEBI:58937"/>
    </ligand>
</feature>
<dbReference type="InterPro" id="IPR005477">
    <property type="entry name" value="Dxylulose-5-P_synthase"/>
</dbReference>
<gene>
    <name evidence="10 12" type="primary">dxs</name>
    <name evidence="12" type="ORF">GCM10007913_38800</name>
</gene>
<evidence type="ECO:0000259" key="11">
    <source>
        <dbReference type="SMART" id="SM00861"/>
    </source>
</evidence>
<dbReference type="NCBIfam" id="NF003933">
    <property type="entry name" value="PRK05444.2-2"/>
    <property type="match status" value="1"/>
</dbReference>
<comment type="similarity">
    <text evidence="2 10">Belongs to the transketolase family. DXPS subfamily.</text>
</comment>
<dbReference type="SUPFAM" id="SSF52922">
    <property type="entry name" value="TK C-terminal domain-like"/>
    <property type="match status" value="1"/>
</dbReference>
<evidence type="ECO:0000256" key="4">
    <source>
        <dbReference type="ARBA" id="ARBA00022679"/>
    </source>
</evidence>
<comment type="cofactor">
    <cofactor evidence="10">
        <name>Mg(2+)</name>
        <dbReference type="ChEBI" id="CHEBI:18420"/>
    </cofactor>
    <text evidence="10">Binds 1 Mg(2+) ion per subunit.</text>
</comment>
<dbReference type="InterPro" id="IPR005475">
    <property type="entry name" value="Transketolase-like_Pyr-bd"/>
</dbReference>
<feature type="binding site" evidence="10">
    <location>
        <position position="79"/>
    </location>
    <ligand>
        <name>thiamine diphosphate</name>
        <dbReference type="ChEBI" id="CHEBI:58937"/>
    </ligand>
</feature>
<accession>A0ABQ5UIR6</accession>
<organism evidence="12 13">
    <name type="scientific">Devosia yakushimensis</name>
    <dbReference type="NCBI Taxonomy" id="470028"/>
    <lineage>
        <taxon>Bacteria</taxon>
        <taxon>Pseudomonadati</taxon>
        <taxon>Pseudomonadota</taxon>
        <taxon>Alphaproteobacteria</taxon>
        <taxon>Hyphomicrobiales</taxon>
        <taxon>Devosiaceae</taxon>
        <taxon>Devosia</taxon>
    </lineage>
</organism>
<dbReference type="PANTHER" id="PTHR43322">
    <property type="entry name" value="1-D-DEOXYXYLULOSE 5-PHOSPHATE SYNTHASE-RELATED"/>
    <property type="match status" value="1"/>
</dbReference>
<sequence length="643" mass="68171">MADRPSTPLLDKVNTPADLRALPRAELRQLADELRAEVIDAVSVTGGHLGSALGVIELTVALHAAFDTPHDRIIWDVGHQAYPHKILTGRRDRIRTLRQKNGLSGFTRRAESEYDPFGAGHSSTSISAGLGMAVASDLQGNPRNVVAVIGDGAMSAGMAYEAMNNAGAMDARLIVILNDNDMSIAPPTGALSAYLARLVSGPVYRGTREAAKNLVSKLPPFLHEPARRTEEFARSFFTGGTLFEELGFYYVGPIDGHNLDHLLPILDNVRDAAEGPILVHVVTKKGKGYAPAEDADDKYHGVSKFNVITGAQAKAVSNAPSYTSVFAESLIQEANDDPRIVAINAAMPSGTGLDKFGEVHPTRVFDVGIAEQHAVTFAAGLASEGMRPFCAIYSTFLQRAYDQVVHDVAIQHLPVRFAIDRAGFVGADGPTHAGNYDSAYLGAIPGMVHMAAADEAELRHMVATAAAYDNGPIAFRYPRGEGLGVDMPARGQVLPIGKGRIVRQGATIAILSYGTRLGEVLAAADKLAALGLNPTIADARFLKPLDEDLIARLAGTHDVLLTTEEGAVGGFGSHVATFLASNGLLDGKLRFRPLMIPDRFDEHATQADMYAAAGLDRAGIVATALTTLGYDEAAMAAAMAQIS</sequence>
<feature type="binding site" evidence="10">
    <location>
        <position position="180"/>
    </location>
    <ligand>
        <name>Mg(2+)</name>
        <dbReference type="ChEBI" id="CHEBI:18420"/>
    </ligand>
</feature>
<comment type="catalytic activity">
    <reaction evidence="10">
        <text>D-glyceraldehyde 3-phosphate + pyruvate + H(+) = 1-deoxy-D-xylulose 5-phosphate + CO2</text>
        <dbReference type="Rhea" id="RHEA:12605"/>
        <dbReference type="ChEBI" id="CHEBI:15361"/>
        <dbReference type="ChEBI" id="CHEBI:15378"/>
        <dbReference type="ChEBI" id="CHEBI:16526"/>
        <dbReference type="ChEBI" id="CHEBI:57792"/>
        <dbReference type="ChEBI" id="CHEBI:59776"/>
        <dbReference type="EC" id="2.2.1.7"/>
    </reaction>
</comment>
<dbReference type="PROSITE" id="PS00802">
    <property type="entry name" value="TRANSKETOLASE_2"/>
    <property type="match status" value="1"/>
</dbReference>
<dbReference type="CDD" id="cd07033">
    <property type="entry name" value="TPP_PYR_DXS_TK_like"/>
    <property type="match status" value="1"/>
</dbReference>
<keyword evidence="7 10" id="KW-0784">Thiamine biosynthesis</keyword>
<feature type="binding site" evidence="10">
    <location>
        <position position="151"/>
    </location>
    <ligand>
        <name>Mg(2+)</name>
        <dbReference type="ChEBI" id="CHEBI:18420"/>
    </ligand>
</feature>
<feature type="domain" description="Transketolase-like pyrimidine-binding" evidence="11">
    <location>
        <begin position="320"/>
        <end position="485"/>
    </location>
</feature>
<dbReference type="PROSITE" id="PS00801">
    <property type="entry name" value="TRANSKETOLASE_1"/>
    <property type="match status" value="1"/>
</dbReference>
<protein>
    <recommendedName>
        <fullName evidence="10">1-deoxy-D-xylulose-5-phosphate synthase</fullName>
        <ecNumber evidence="10">2.2.1.7</ecNumber>
    </recommendedName>
    <alternativeName>
        <fullName evidence="10">1-deoxyxylulose-5-phosphate synthase</fullName>
        <shortName evidence="10">DXP synthase</shortName>
        <shortName evidence="10">DXPS</shortName>
    </alternativeName>
</protein>
<keyword evidence="5 10" id="KW-0479">Metal-binding</keyword>
<feature type="binding site" evidence="10">
    <location>
        <begin position="152"/>
        <end position="153"/>
    </location>
    <ligand>
        <name>thiamine diphosphate</name>
        <dbReference type="ChEBI" id="CHEBI:58937"/>
    </ligand>
</feature>
<evidence type="ECO:0000256" key="6">
    <source>
        <dbReference type="ARBA" id="ARBA00022842"/>
    </source>
</evidence>
<comment type="pathway">
    <text evidence="1 10">Metabolic intermediate biosynthesis; 1-deoxy-D-xylulose 5-phosphate biosynthesis; 1-deoxy-D-xylulose 5-phosphate from D-glyceraldehyde 3-phosphate and pyruvate: step 1/1.</text>
</comment>
<dbReference type="InterPro" id="IPR049557">
    <property type="entry name" value="Transketolase_CS"/>
</dbReference>
<dbReference type="InterPro" id="IPR033248">
    <property type="entry name" value="Transketolase_C"/>
</dbReference>
<dbReference type="EC" id="2.2.1.7" evidence="10"/>
<reference evidence="12" key="1">
    <citation type="journal article" date="2014" name="Int. J. Syst. Evol. Microbiol.">
        <title>Complete genome of a new Firmicutes species belonging to the dominant human colonic microbiota ('Ruminococcus bicirculans') reveals two chromosomes and a selective capacity to utilize plant glucans.</title>
        <authorList>
            <consortium name="NISC Comparative Sequencing Program"/>
            <person name="Wegmann U."/>
            <person name="Louis P."/>
            <person name="Goesmann A."/>
            <person name="Henrissat B."/>
            <person name="Duncan S.H."/>
            <person name="Flint H.J."/>
        </authorList>
    </citation>
    <scope>NUCLEOTIDE SEQUENCE</scope>
    <source>
        <strain evidence="12">NBRC 103855</strain>
    </source>
</reference>
<keyword evidence="6 10" id="KW-0460">Magnesium</keyword>
<comment type="cofactor">
    <cofactor evidence="10">
        <name>thiamine diphosphate</name>
        <dbReference type="ChEBI" id="CHEBI:58937"/>
    </cofactor>
    <text evidence="10">Binds 1 thiamine pyrophosphate per subunit.</text>
</comment>
<dbReference type="InterPro" id="IPR029061">
    <property type="entry name" value="THDP-binding"/>
</dbReference>
<dbReference type="InterPro" id="IPR009014">
    <property type="entry name" value="Transketo_C/PFOR_II"/>
</dbReference>
<dbReference type="InterPro" id="IPR020826">
    <property type="entry name" value="Transketolase_BS"/>
</dbReference>
<dbReference type="RefSeq" id="WP_284393687.1">
    <property type="nucleotide sequence ID" value="NZ_BSNG01000003.1"/>
</dbReference>
<evidence type="ECO:0000256" key="7">
    <source>
        <dbReference type="ARBA" id="ARBA00022977"/>
    </source>
</evidence>
<dbReference type="EMBL" id="BSNG01000003">
    <property type="protein sequence ID" value="GLQ11948.1"/>
    <property type="molecule type" value="Genomic_DNA"/>
</dbReference>
<dbReference type="HAMAP" id="MF_00315">
    <property type="entry name" value="DXP_synth"/>
    <property type="match status" value="1"/>
</dbReference>
<evidence type="ECO:0000256" key="9">
    <source>
        <dbReference type="ARBA" id="ARBA00023229"/>
    </source>
</evidence>
<evidence type="ECO:0000256" key="2">
    <source>
        <dbReference type="ARBA" id="ARBA00011081"/>
    </source>
</evidence>
<keyword evidence="9 10" id="KW-0414">Isoprene biosynthesis</keyword>
<evidence type="ECO:0000256" key="3">
    <source>
        <dbReference type="ARBA" id="ARBA00011738"/>
    </source>
</evidence>
<keyword evidence="8 10" id="KW-0786">Thiamine pyrophosphate</keyword>
<reference evidence="12" key="2">
    <citation type="submission" date="2023-01" db="EMBL/GenBank/DDBJ databases">
        <title>Draft genome sequence of Devosia yakushimensis strain NBRC 103855.</title>
        <authorList>
            <person name="Sun Q."/>
            <person name="Mori K."/>
        </authorList>
    </citation>
    <scope>NUCLEOTIDE SEQUENCE</scope>
    <source>
        <strain evidence="12">NBRC 103855</strain>
    </source>
</reference>
<keyword evidence="13" id="KW-1185">Reference proteome</keyword>
<keyword evidence="4 10" id="KW-0808">Transferase</keyword>
<dbReference type="PANTHER" id="PTHR43322:SF5">
    <property type="entry name" value="1-DEOXY-D-XYLULOSE-5-PHOSPHATE SYNTHASE, CHLOROPLASTIC"/>
    <property type="match status" value="1"/>
</dbReference>
<dbReference type="NCBIfam" id="TIGR00204">
    <property type="entry name" value="dxs"/>
    <property type="match status" value="1"/>
</dbReference>
<dbReference type="Pfam" id="PF02780">
    <property type="entry name" value="Transketolase_C"/>
    <property type="match status" value="1"/>
</dbReference>
<dbReference type="Proteomes" id="UP001161406">
    <property type="component" value="Unassembled WGS sequence"/>
</dbReference>
<dbReference type="Gene3D" id="3.40.50.920">
    <property type="match status" value="1"/>
</dbReference>
<dbReference type="Pfam" id="PF02779">
    <property type="entry name" value="Transket_pyr"/>
    <property type="match status" value="1"/>
</dbReference>
<dbReference type="Pfam" id="PF13292">
    <property type="entry name" value="DXP_synthase_N"/>
    <property type="match status" value="1"/>
</dbReference>
<dbReference type="CDD" id="cd02007">
    <property type="entry name" value="TPP_DXS"/>
    <property type="match status" value="1"/>
</dbReference>
<evidence type="ECO:0000256" key="8">
    <source>
        <dbReference type="ARBA" id="ARBA00023052"/>
    </source>
</evidence>
<feature type="binding site" evidence="10">
    <location>
        <begin position="120"/>
        <end position="122"/>
    </location>
    <ligand>
        <name>thiamine diphosphate</name>
        <dbReference type="ChEBI" id="CHEBI:58937"/>
    </ligand>
</feature>
<dbReference type="Gene3D" id="3.40.50.970">
    <property type="match status" value="2"/>
</dbReference>
<evidence type="ECO:0000313" key="12">
    <source>
        <dbReference type="EMBL" id="GLQ11948.1"/>
    </source>
</evidence>
<feature type="binding site" evidence="10">
    <location>
        <position position="180"/>
    </location>
    <ligand>
        <name>thiamine diphosphate</name>
        <dbReference type="ChEBI" id="CHEBI:58937"/>
    </ligand>
</feature>
<proteinExistence type="inferred from homology"/>
<name>A0ABQ5UIR6_9HYPH</name>
<feature type="binding site" evidence="10">
    <location>
        <position position="371"/>
    </location>
    <ligand>
        <name>thiamine diphosphate</name>
        <dbReference type="ChEBI" id="CHEBI:58937"/>
    </ligand>
</feature>
<evidence type="ECO:0000256" key="1">
    <source>
        <dbReference type="ARBA" id="ARBA00004980"/>
    </source>
</evidence>
<evidence type="ECO:0000256" key="5">
    <source>
        <dbReference type="ARBA" id="ARBA00022723"/>
    </source>
</evidence>
<comment type="caution">
    <text evidence="12">The sequence shown here is derived from an EMBL/GenBank/DDBJ whole genome shotgun (WGS) entry which is preliminary data.</text>
</comment>
<comment type="subunit">
    <text evidence="3 10">Homodimer.</text>
</comment>
<dbReference type="SMART" id="SM00861">
    <property type="entry name" value="Transket_pyr"/>
    <property type="match status" value="1"/>
</dbReference>
<evidence type="ECO:0000313" key="13">
    <source>
        <dbReference type="Proteomes" id="UP001161406"/>
    </source>
</evidence>
<comment type="function">
    <text evidence="10">Catalyzes the acyloin condensation reaction between C atoms 2 and 3 of pyruvate and glyceraldehyde 3-phosphate to yield 1-deoxy-D-xylulose-5-phosphate (DXP).</text>
</comment>